<accession>A0A923S803</accession>
<dbReference type="Proteomes" id="UP000596827">
    <property type="component" value="Unassembled WGS sequence"/>
</dbReference>
<reference evidence="1" key="1">
    <citation type="submission" date="2020-08" db="EMBL/GenBank/DDBJ databases">
        <title>Ramlibacter sp. GTP1 16S ribosomal RNA gene genome sequencing and assembly.</title>
        <authorList>
            <person name="Kang M."/>
        </authorList>
    </citation>
    <scope>NUCLEOTIDE SEQUENCE</scope>
    <source>
        <strain evidence="1">GTP1</strain>
    </source>
</reference>
<dbReference type="RefSeq" id="WP_187084099.1">
    <property type="nucleotide sequence ID" value="NZ_JACORU010000011.1"/>
</dbReference>
<protein>
    <submittedName>
        <fullName evidence="1">Uncharacterized protein</fullName>
    </submittedName>
</protein>
<comment type="caution">
    <text evidence="1">The sequence shown here is derived from an EMBL/GenBank/DDBJ whole genome shotgun (WGS) entry which is preliminary data.</text>
</comment>
<gene>
    <name evidence="1" type="ORF">H8R02_24340</name>
</gene>
<evidence type="ECO:0000313" key="2">
    <source>
        <dbReference type="Proteomes" id="UP000596827"/>
    </source>
</evidence>
<dbReference type="AlphaFoldDB" id="A0A923S803"/>
<evidence type="ECO:0000313" key="1">
    <source>
        <dbReference type="EMBL" id="MBC5767617.1"/>
    </source>
</evidence>
<sequence length="251" mass="27762">MIDSDRKPVFGPGANDNNMMALSSKLEGMQRLQRRFAMRLAVALDAITYPVQRTERARQLSVNMSISIPTDIETATQLLGGHCMPSYEQLMALCDITRRPPGYFLDEHRAEALPPDTVVVKPIGPGESIAIRFPSEAHVPASELAGLMYHVAKVPMGFGIAAGDYLVVSAPVQSTDVTLGRLYLFEGDAGFDLLECTECTDRHAVFRHDEERDVPHVVFHGRAGNQNIRALFLRLQFAQTLAREIGRNRSA</sequence>
<name>A0A923S803_9BURK</name>
<proteinExistence type="predicted"/>
<dbReference type="EMBL" id="JACORU010000011">
    <property type="protein sequence ID" value="MBC5767617.1"/>
    <property type="molecule type" value="Genomic_DNA"/>
</dbReference>
<keyword evidence="2" id="KW-1185">Reference proteome</keyword>
<organism evidence="1 2">
    <name type="scientific">Ramlibacter albus</name>
    <dbReference type="NCBI Taxonomy" id="2079448"/>
    <lineage>
        <taxon>Bacteria</taxon>
        <taxon>Pseudomonadati</taxon>
        <taxon>Pseudomonadota</taxon>
        <taxon>Betaproteobacteria</taxon>
        <taxon>Burkholderiales</taxon>
        <taxon>Comamonadaceae</taxon>
        <taxon>Ramlibacter</taxon>
    </lineage>
</organism>